<evidence type="ECO:0000313" key="9">
    <source>
        <dbReference type="Proteomes" id="UP001497623"/>
    </source>
</evidence>
<feature type="non-terminal residue" evidence="8">
    <location>
        <position position="1"/>
    </location>
</feature>
<dbReference type="SMART" id="SM00343">
    <property type="entry name" value="ZnF_C2HC"/>
    <property type="match status" value="3"/>
</dbReference>
<dbReference type="Proteomes" id="UP001497623">
    <property type="component" value="Unassembled WGS sequence"/>
</dbReference>
<dbReference type="EMBL" id="CAXKWB010000460">
    <property type="protein sequence ID" value="CAL4060923.1"/>
    <property type="molecule type" value="Genomic_DNA"/>
</dbReference>
<dbReference type="AlphaFoldDB" id="A0AAV2PPA4"/>
<dbReference type="PROSITE" id="PS50199">
    <property type="entry name" value="ZF_RANBP2_2"/>
    <property type="match status" value="1"/>
</dbReference>
<dbReference type="Gene3D" id="4.10.60.10">
    <property type="entry name" value="Zinc finger, CCHC-type"/>
    <property type="match status" value="1"/>
</dbReference>
<feature type="non-terminal residue" evidence="8">
    <location>
        <position position="1260"/>
    </location>
</feature>
<evidence type="ECO:0000256" key="5">
    <source>
        <dbReference type="SAM" id="MobiDB-lite"/>
    </source>
</evidence>
<keyword evidence="1" id="KW-0479">Metal-binding</keyword>
<feature type="compositionally biased region" description="Basic and acidic residues" evidence="5">
    <location>
        <begin position="37"/>
        <end position="52"/>
    </location>
</feature>
<evidence type="ECO:0000256" key="3">
    <source>
        <dbReference type="ARBA" id="ARBA00022833"/>
    </source>
</evidence>
<gene>
    <name evidence="8" type="ORF">MNOR_LOCUS1678</name>
</gene>
<dbReference type="InterPro" id="IPR001876">
    <property type="entry name" value="Znf_RanBP2"/>
</dbReference>
<evidence type="ECO:0000256" key="2">
    <source>
        <dbReference type="ARBA" id="ARBA00022771"/>
    </source>
</evidence>
<keyword evidence="3" id="KW-0862">Zinc</keyword>
<name>A0AAV2PPA4_MEGNR</name>
<feature type="region of interest" description="Disordered" evidence="5">
    <location>
        <begin position="21"/>
        <end position="52"/>
    </location>
</feature>
<protein>
    <submittedName>
        <fullName evidence="8">Uncharacterized protein</fullName>
    </submittedName>
</protein>
<dbReference type="PROSITE" id="PS01358">
    <property type="entry name" value="ZF_RANBP2_1"/>
    <property type="match status" value="1"/>
</dbReference>
<evidence type="ECO:0000259" key="7">
    <source>
        <dbReference type="PROSITE" id="PS50199"/>
    </source>
</evidence>
<dbReference type="InterPro" id="IPR036875">
    <property type="entry name" value="Znf_CCHC_sf"/>
</dbReference>
<reference evidence="8 9" key="1">
    <citation type="submission" date="2024-05" db="EMBL/GenBank/DDBJ databases">
        <authorList>
            <person name="Wallberg A."/>
        </authorList>
    </citation>
    <scope>NUCLEOTIDE SEQUENCE [LARGE SCALE GENOMIC DNA]</scope>
</reference>
<feature type="domain" description="CCHC-type" evidence="6">
    <location>
        <begin position="690"/>
        <end position="704"/>
    </location>
</feature>
<feature type="region of interest" description="Disordered" evidence="5">
    <location>
        <begin position="208"/>
        <end position="233"/>
    </location>
</feature>
<keyword evidence="2 4" id="KW-0863">Zinc-finger</keyword>
<evidence type="ECO:0000256" key="1">
    <source>
        <dbReference type="ARBA" id="ARBA00022723"/>
    </source>
</evidence>
<dbReference type="SUPFAM" id="SSF57756">
    <property type="entry name" value="Retrovirus zinc finger-like domains"/>
    <property type="match status" value="1"/>
</dbReference>
<dbReference type="GO" id="GO:0008270">
    <property type="term" value="F:zinc ion binding"/>
    <property type="evidence" value="ECO:0007669"/>
    <property type="project" value="UniProtKB-KW"/>
</dbReference>
<evidence type="ECO:0000259" key="6">
    <source>
        <dbReference type="PROSITE" id="PS50158"/>
    </source>
</evidence>
<evidence type="ECO:0000256" key="4">
    <source>
        <dbReference type="PROSITE-ProRule" id="PRU00322"/>
    </source>
</evidence>
<organism evidence="8 9">
    <name type="scientific">Meganyctiphanes norvegica</name>
    <name type="common">Northern krill</name>
    <name type="synonym">Thysanopoda norvegica</name>
    <dbReference type="NCBI Taxonomy" id="48144"/>
    <lineage>
        <taxon>Eukaryota</taxon>
        <taxon>Metazoa</taxon>
        <taxon>Ecdysozoa</taxon>
        <taxon>Arthropoda</taxon>
        <taxon>Crustacea</taxon>
        <taxon>Multicrustacea</taxon>
        <taxon>Malacostraca</taxon>
        <taxon>Eumalacostraca</taxon>
        <taxon>Eucarida</taxon>
        <taxon>Euphausiacea</taxon>
        <taxon>Euphausiidae</taxon>
        <taxon>Meganyctiphanes</taxon>
    </lineage>
</organism>
<accession>A0AAV2PPA4</accession>
<dbReference type="PROSITE" id="PS50158">
    <property type="entry name" value="ZF_CCHC"/>
    <property type="match status" value="1"/>
</dbReference>
<feature type="domain" description="RanBP2-type" evidence="7">
    <location>
        <begin position="244"/>
        <end position="275"/>
    </location>
</feature>
<proteinExistence type="predicted"/>
<keyword evidence="9" id="KW-1185">Reference proteome</keyword>
<comment type="caution">
    <text evidence="8">The sequence shown here is derived from an EMBL/GenBank/DDBJ whole genome shotgun (WGS) entry which is preliminary data.</text>
</comment>
<sequence>ARSLNGLSIGEYKIMAWPHQGEKRCCPRPSKRHKPPRAYEEKDSSCQKESSELHLNEQAISTTVPREKCVTSNEFINMFEGCEIITSAVGEGLINEDEKNAVLENEKYENYMTNIGTINHDMADNEKFIDLVYEKKAIKQSNQRELKDVVINMENFNIVIKEDDIKEYQGSTDNQVGDTGNLNEKANLEFDTFLEFIQVTEDSEQNDFIAGNDESKPYPPTSTVSKKEKKKKKKIKKEKINSKRIGNWRCNDPSCNFTNSCEDELCVKCKLPCPNAMKHYLEKKDERESYNKYYLAYAKSSVQIYVQDYTQHRDASKMMQILNQRFEKGNIPPEKISKDGLYAVRTEKGWVRGKVFAPCNGIKCFLLHTKKNNLQNIKNEEETCENSTLLKSSCISHENEINIDNFYGVTTSSVLEHQLMVKEENVNATITHKYFDLLLDENEYLCNEKFQENHLSYGKEINSEKCEYILEEGKVADLSQKLVNNPKIFSSGSKISDNFNACIESSQDEKTNDNLNPSQKVHLYEEIEVEKSKDIINENLKFCHVSLIDIGEHCCVSNDNIGLLLHEMAGISEMKTGPVYLDHCQKIDNQTDEMKEEGRKWLKSYLEDKPFQIQWNIKNQAHAQIFINNINLNKELCDRGYANPRGAFKRKCQKCGRCDHMTRECSDVRNTEKYDFRFPEYSDAMSTKTCHYCGELGHIKRNCPFDNNSLENKYFEVTYCSHCGSRKHSTSYCHNIIRNNSENYNNFTSECNTIATYSNNKTEMMDMMVTSYDSLNMSQQHKFRNLSDCIPTVNVNWSPYNMIRSNPSLHSSIFATGQTPYCMAPFTPNYIYTLLEEANQHLSQKEGMVRALQEELTRIRTIGFVGLLDAMEKMKLLMNIDATLAKWNGPDEPMKRALDFLKENMAQYLTPNGQFNLDAVLSKSTSELLKEQDTNSYVCGKTKFNIPKWLTPQEHLAALKVHQEAVEGIRIKKSPLKERSLVKQSLTYDDSIDPYYKWKISPLKGTRLFRQNITYEDAIGHYYKWKVYYDACYYKVKTYYNNMFDEWIKFSAAAKNILNGMPEPNIPIGADMKKFYEQAGKFERLAEESEEHFQNLPEVIISRMKYIILQLEKLVSTLETVKSKKQQPNLTGKETPLDLAFVNESCSEITLAQYMQNIRVPLPNNQVDRIVKEILEDVTFTERPSLRNRIIERDNLFNNDILYYLSNNLHNTFIGGDWNYLLSEMDSSSDNVSISKSLLNLISLNVSGTMIYNDVKLLKD</sequence>
<dbReference type="GO" id="GO:0003676">
    <property type="term" value="F:nucleic acid binding"/>
    <property type="evidence" value="ECO:0007669"/>
    <property type="project" value="InterPro"/>
</dbReference>
<dbReference type="InterPro" id="IPR001878">
    <property type="entry name" value="Znf_CCHC"/>
</dbReference>
<evidence type="ECO:0000313" key="8">
    <source>
        <dbReference type="EMBL" id="CAL4060923.1"/>
    </source>
</evidence>
<dbReference type="Pfam" id="PF00098">
    <property type="entry name" value="zf-CCHC"/>
    <property type="match status" value="1"/>
</dbReference>